<evidence type="ECO:0000313" key="1">
    <source>
        <dbReference type="EMBL" id="KAH1177402.1"/>
    </source>
</evidence>
<accession>A0A9D4AV25</accession>
<dbReference type="EMBL" id="JAHDVG010000474">
    <property type="protein sequence ID" value="KAH1177402.1"/>
    <property type="molecule type" value="Genomic_DNA"/>
</dbReference>
<protein>
    <submittedName>
        <fullName evidence="1">Uncharacterized protein</fullName>
    </submittedName>
</protein>
<proteinExistence type="predicted"/>
<reference evidence="1" key="1">
    <citation type="submission" date="2021-09" db="EMBL/GenBank/DDBJ databases">
        <title>The genome of Mauremys mutica provides insights into the evolution of semi-aquatic lifestyle.</title>
        <authorList>
            <person name="Gong S."/>
            <person name="Gao Y."/>
        </authorList>
    </citation>
    <scope>NUCLEOTIDE SEQUENCE</scope>
    <source>
        <strain evidence="1">MM-2020</strain>
        <tissue evidence="1">Muscle</tissue>
    </source>
</reference>
<gene>
    <name evidence="1" type="ORF">KIL84_011104</name>
</gene>
<dbReference type="Proteomes" id="UP000827986">
    <property type="component" value="Unassembled WGS sequence"/>
</dbReference>
<evidence type="ECO:0000313" key="2">
    <source>
        <dbReference type="Proteomes" id="UP000827986"/>
    </source>
</evidence>
<keyword evidence="2" id="KW-1185">Reference proteome</keyword>
<organism evidence="1 2">
    <name type="scientific">Mauremys mutica</name>
    <name type="common">yellowpond turtle</name>
    <dbReference type="NCBI Taxonomy" id="74926"/>
    <lineage>
        <taxon>Eukaryota</taxon>
        <taxon>Metazoa</taxon>
        <taxon>Chordata</taxon>
        <taxon>Craniata</taxon>
        <taxon>Vertebrata</taxon>
        <taxon>Euteleostomi</taxon>
        <taxon>Archelosauria</taxon>
        <taxon>Testudinata</taxon>
        <taxon>Testudines</taxon>
        <taxon>Cryptodira</taxon>
        <taxon>Durocryptodira</taxon>
        <taxon>Testudinoidea</taxon>
        <taxon>Geoemydidae</taxon>
        <taxon>Geoemydinae</taxon>
        <taxon>Mauremys</taxon>
    </lineage>
</organism>
<sequence length="109" mass="12053">MGAEFEELRGHKENEEQDVLLVFNFPLRPTQVISEKSGVKKQAVLKSPTAVIFSKLSGYAVKICSKEAAIFFLSVKGISWVEKQKQESWIAKPQGQVPEAIVNASCSVD</sequence>
<dbReference type="AlphaFoldDB" id="A0A9D4AV25"/>
<name>A0A9D4AV25_9SAUR</name>
<comment type="caution">
    <text evidence="1">The sequence shown here is derived from an EMBL/GenBank/DDBJ whole genome shotgun (WGS) entry which is preliminary data.</text>
</comment>